<comment type="subunit">
    <text evidence="7">Part of the 30S ribosomal subunit. Contacts proteins S9 and S11.</text>
</comment>
<evidence type="ECO:0000256" key="5">
    <source>
        <dbReference type="ARBA" id="ARBA00022980"/>
    </source>
</evidence>
<feature type="domain" description="Small ribosomal subunit protein uS7" evidence="9">
    <location>
        <begin position="2"/>
        <end position="149"/>
    </location>
</feature>
<dbReference type="SUPFAM" id="SSF47973">
    <property type="entry name" value="Ribosomal protein S7"/>
    <property type="match status" value="1"/>
</dbReference>
<proteinExistence type="inferred from homology"/>
<comment type="function">
    <text evidence="7">One of the primary rRNA binding proteins, it binds directly to 16S rRNA where it nucleates assembly of the head domain of the 30S subunit. Is located at the subunit interface close to the decoding center, probably blocks exit of the E-site tRNA.</text>
</comment>
<dbReference type="PIRSF" id="PIRSF002122">
    <property type="entry name" value="RPS7p_RPS7a_RPS5e_RPS7o"/>
    <property type="match status" value="1"/>
</dbReference>
<protein>
    <recommendedName>
        <fullName evidence="7">Small ribosomal subunit protein uS7</fullName>
    </recommendedName>
</protein>
<dbReference type="GO" id="GO:0005840">
    <property type="term" value="C:ribosome"/>
    <property type="evidence" value="ECO:0007669"/>
    <property type="project" value="UniProtKB-KW"/>
</dbReference>
<keyword evidence="2 7" id="KW-0820">tRNA-binding</keyword>
<evidence type="ECO:0000313" key="11">
    <source>
        <dbReference type="Proteomes" id="UP001596104"/>
    </source>
</evidence>
<dbReference type="EMBL" id="JBHSLV010000062">
    <property type="protein sequence ID" value="MFC5396040.1"/>
    <property type="molecule type" value="Genomic_DNA"/>
</dbReference>
<organism evidence="10 11">
    <name type="scientific">Bosea vestrisii</name>
    <dbReference type="NCBI Taxonomy" id="151416"/>
    <lineage>
        <taxon>Bacteria</taxon>
        <taxon>Pseudomonadati</taxon>
        <taxon>Pseudomonadota</taxon>
        <taxon>Alphaproteobacteria</taxon>
        <taxon>Hyphomicrobiales</taxon>
        <taxon>Boseaceae</taxon>
        <taxon>Bosea</taxon>
    </lineage>
</organism>
<dbReference type="InterPro" id="IPR036823">
    <property type="entry name" value="Ribosomal_uS7_dom_sf"/>
</dbReference>
<dbReference type="PANTHER" id="PTHR11205">
    <property type="entry name" value="RIBOSOMAL PROTEIN S7"/>
    <property type="match status" value="1"/>
</dbReference>
<dbReference type="InterPro" id="IPR020606">
    <property type="entry name" value="Ribosomal_uS7_CS"/>
</dbReference>
<dbReference type="HAMAP" id="MF_00480_B">
    <property type="entry name" value="Ribosomal_uS7_B"/>
    <property type="match status" value="1"/>
</dbReference>
<evidence type="ECO:0000256" key="4">
    <source>
        <dbReference type="ARBA" id="ARBA00022884"/>
    </source>
</evidence>
<comment type="similarity">
    <text evidence="1 7 8">Belongs to the universal ribosomal protein uS7 family.</text>
</comment>
<keyword evidence="6 7" id="KW-0687">Ribonucleoprotein</keyword>
<keyword evidence="5 7" id="KW-0689">Ribosomal protein</keyword>
<evidence type="ECO:0000256" key="8">
    <source>
        <dbReference type="RuleBase" id="RU003619"/>
    </source>
</evidence>
<keyword evidence="4 7" id="KW-0694">RNA-binding</keyword>
<evidence type="ECO:0000256" key="7">
    <source>
        <dbReference type="HAMAP-Rule" id="MF_00480"/>
    </source>
</evidence>
<dbReference type="InterPro" id="IPR023798">
    <property type="entry name" value="Ribosomal_uS7_dom"/>
</dbReference>
<evidence type="ECO:0000256" key="1">
    <source>
        <dbReference type="ARBA" id="ARBA00007151"/>
    </source>
</evidence>
<name>A0ABW0HFZ5_9HYPH</name>
<evidence type="ECO:0000256" key="3">
    <source>
        <dbReference type="ARBA" id="ARBA00022730"/>
    </source>
</evidence>
<dbReference type="CDD" id="cd14869">
    <property type="entry name" value="uS7_Bacteria"/>
    <property type="match status" value="1"/>
</dbReference>
<comment type="caution">
    <text evidence="10">The sequence shown here is derived from an EMBL/GenBank/DDBJ whole genome shotgun (WGS) entry which is preliminary data.</text>
</comment>
<dbReference type="InterPro" id="IPR005717">
    <property type="entry name" value="Ribosomal_uS7_bac/org-type"/>
</dbReference>
<dbReference type="Proteomes" id="UP001596104">
    <property type="component" value="Unassembled WGS sequence"/>
</dbReference>
<accession>A0ABW0HFZ5</accession>
<evidence type="ECO:0000313" key="10">
    <source>
        <dbReference type="EMBL" id="MFC5396040.1"/>
    </source>
</evidence>
<dbReference type="Gene3D" id="1.10.455.10">
    <property type="entry name" value="Ribosomal protein S7 domain"/>
    <property type="match status" value="1"/>
</dbReference>
<dbReference type="RefSeq" id="WP_092159657.1">
    <property type="nucleotide sequence ID" value="NZ_JBHSLV010000062.1"/>
</dbReference>
<gene>
    <name evidence="7 10" type="primary">rpsG</name>
    <name evidence="10" type="ORF">ACFPPC_25710</name>
</gene>
<dbReference type="PROSITE" id="PS00052">
    <property type="entry name" value="RIBOSOMAL_S7"/>
    <property type="match status" value="1"/>
</dbReference>
<dbReference type="NCBIfam" id="TIGR01029">
    <property type="entry name" value="rpsG_bact"/>
    <property type="match status" value="1"/>
</dbReference>
<reference evidence="11" key="1">
    <citation type="journal article" date="2019" name="Int. J. Syst. Evol. Microbiol.">
        <title>The Global Catalogue of Microorganisms (GCM) 10K type strain sequencing project: providing services to taxonomists for standard genome sequencing and annotation.</title>
        <authorList>
            <consortium name="The Broad Institute Genomics Platform"/>
            <consortium name="The Broad Institute Genome Sequencing Center for Infectious Disease"/>
            <person name="Wu L."/>
            <person name="Ma J."/>
        </authorList>
    </citation>
    <scope>NUCLEOTIDE SEQUENCE [LARGE SCALE GENOMIC DNA]</scope>
    <source>
        <strain evidence="11">CGMCC 1.16326</strain>
    </source>
</reference>
<dbReference type="Pfam" id="PF00177">
    <property type="entry name" value="Ribosomal_S7"/>
    <property type="match status" value="1"/>
</dbReference>
<dbReference type="InterPro" id="IPR000235">
    <property type="entry name" value="Ribosomal_uS7"/>
</dbReference>
<evidence type="ECO:0000256" key="2">
    <source>
        <dbReference type="ARBA" id="ARBA00022555"/>
    </source>
</evidence>
<sequence>MSRRHSAEKREIIPDAKFGDVVVTKFMNSVMYEGKKSTAEGIVYGAFDIIEGKLKSDPLAVFKTALENVAPAIEVRSRRVGGATYQVPVEVRTERRQALAIRWLIAAARGRNDRTMVERLSAELMDAANNRGNAVKKREDTHRMAEANRAFSHYRW</sequence>
<keyword evidence="11" id="KW-1185">Reference proteome</keyword>
<evidence type="ECO:0000256" key="6">
    <source>
        <dbReference type="ARBA" id="ARBA00023274"/>
    </source>
</evidence>
<keyword evidence="3 7" id="KW-0699">rRNA-binding</keyword>
<evidence type="ECO:0000259" key="9">
    <source>
        <dbReference type="Pfam" id="PF00177"/>
    </source>
</evidence>